<organism evidence="8 9">
    <name type="scientific">Lactobacillus intestinalis</name>
    <dbReference type="NCBI Taxonomy" id="151781"/>
    <lineage>
        <taxon>Bacteria</taxon>
        <taxon>Bacillati</taxon>
        <taxon>Bacillota</taxon>
        <taxon>Bacilli</taxon>
        <taxon>Lactobacillales</taxon>
        <taxon>Lactobacillaceae</taxon>
        <taxon>Lactobacillus</taxon>
    </lineage>
</organism>
<dbReference type="Gene3D" id="3.40.50.2300">
    <property type="match status" value="1"/>
</dbReference>
<dbReference type="PROSITE" id="PS50110">
    <property type="entry name" value="RESPONSE_REGULATORY"/>
    <property type="match status" value="1"/>
</dbReference>
<protein>
    <submittedName>
        <fullName evidence="8">Response regulator transcription factor</fullName>
    </submittedName>
</protein>
<accession>A0A4S2B973</accession>
<feature type="domain" description="Response regulatory" evidence="6">
    <location>
        <begin position="13"/>
        <end position="148"/>
    </location>
</feature>
<feature type="modified residue" description="4-aspartylphosphate" evidence="5">
    <location>
        <position position="79"/>
    </location>
</feature>
<dbReference type="PANTHER" id="PTHR37299:SF3">
    <property type="entry name" value="STAGE 0 SPORULATION PROTEIN A HOMOLOG"/>
    <property type="match status" value="1"/>
</dbReference>
<dbReference type="InterPro" id="IPR001789">
    <property type="entry name" value="Sig_transdc_resp-reg_receiver"/>
</dbReference>
<proteinExistence type="predicted"/>
<evidence type="ECO:0000256" key="5">
    <source>
        <dbReference type="PROSITE-ProRule" id="PRU00169"/>
    </source>
</evidence>
<dbReference type="SMART" id="SM00448">
    <property type="entry name" value="REC"/>
    <property type="match status" value="1"/>
</dbReference>
<dbReference type="Pfam" id="PF04397">
    <property type="entry name" value="LytTR"/>
    <property type="match status" value="1"/>
</dbReference>
<dbReference type="Pfam" id="PF00072">
    <property type="entry name" value="Response_reg"/>
    <property type="match status" value="1"/>
</dbReference>
<dbReference type="GO" id="GO:0003677">
    <property type="term" value="F:DNA binding"/>
    <property type="evidence" value="ECO:0007669"/>
    <property type="project" value="InterPro"/>
</dbReference>
<keyword evidence="1" id="KW-0963">Cytoplasm</keyword>
<dbReference type="GO" id="GO:0000156">
    <property type="term" value="F:phosphorelay response regulator activity"/>
    <property type="evidence" value="ECO:0007669"/>
    <property type="project" value="InterPro"/>
</dbReference>
<gene>
    <name evidence="8" type="ORF">E5351_09430</name>
</gene>
<dbReference type="Gene3D" id="2.40.50.1020">
    <property type="entry name" value="LytTr DNA-binding domain"/>
    <property type="match status" value="1"/>
</dbReference>
<comment type="caution">
    <text evidence="8">The sequence shown here is derived from an EMBL/GenBank/DDBJ whole genome shotgun (WGS) entry which is preliminary data.</text>
</comment>
<dbReference type="InterPro" id="IPR011006">
    <property type="entry name" value="CheY-like_superfamily"/>
</dbReference>
<evidence type="ECO:0000256" key="3">
    <source>
        <dbReference type="ARBA" id="ARBA00023159"/>
    </source>
</evidence>
<dbReference type="SUPFAM" id="SSF52172">
    <property type="entry name" value="CheY-like"/>
    <property type="match status" value="1"/>
</dbReference>
<evidence type="ECO:0000313" key="8">
    <source>
        <dbReference type="EMBL" id="TGY10847.1"/>
    </source>
</evidence>
<name>A0A4S2B973_9LACO</name>
<feature type="domain" description="HTH LytTR-type" evidence="7">
    <location>
        <begin position="166"/>
        <end position="267"/>
    </location>
</feature>
<dbReference type="EMBL" id="SRYV01000023">
    <property type="protein sequence ID" value="TGY10847.1"/>
    <property type="molecule type" value="Genomic_DNA"/>
</dbReference>
<comment type="function">
    <text evidence="4">Required for high-level post-exponential phase expression of a series of secreted proteins.</text>
</comment>
<dbReference type="AlphaFoldDB" id="A0A4S2B973"/>
<evidence type="ECO:0000256" key="4">
    <source>
        <dbReference type="ARBA" id="ARBA00037164"/>
    </source>
</evidence>
<sequence>MIRKMVKKMSKFPIIVCDDDEDLANQLAKNINASIQNLTDDNESYTKLDECVTFVANNFAQAVGYVVANDIKNGIYFLDIELSRESEAKNGVDLAEFIKKNDENAQIIFVTAYDKYAPLTYRRRIGAIDYISKAMSSDKIIQRIEETLRNAIDNLSNRIKFGQRDFTYKIGRRICKVAEDNVLFIEHSTAQHKVHLVTEHGEVEYKGNISQIDQENPFLVKVSQSALVNPKNIGAIDTKERTIIFNDDQIVSYSRAYKAVVKTLVAKFKNIKVSR</sequence>
<dbReference type="SMART" id="SM00850">
    <property type="entry name" value="LytTR"/>
    <property type="match status" value="1"/>
</dbReference>
<dbReference type="InterPro" id="IPR007492">
    <property type="entry name" value="LytTR_DNA-bd_dom"/>
</dbReference>
<reference evidence="8 9" key="1">
    <citation type="submission" date="2019-04" db="EMBL/GenBank/DDBJ databases">
        <title>Microbes associate with the intestines of laboratory mice.</title>
        <authorList>
            <person name="Navarre W."/>
            <person name="Wong E."/>
            <person name="Huang K."/>
            <person name="Tropini C."/>
            <person name="Ng K."/>
            <person name="Yu B."/>
        </authorList>
    </citation>
    <scope>NUCLEOTIDE SEQUENCE [LARGE SCALE GENOMIC DNA]</scope>
    <source>
        <strain evidence="8 9">NM61_E11</strain>
    </source>
</reference>
<evidence type="ECO:0000256" key="1">
    <source>
        <dbReference type="ARBA" id="ARBA00022490"/>
    </source>
</evidence>
<dbReference type="InterPro" id="IPR046947">
    <property type="entry name" value="LytR-like"/>
</dbReference>
<evidence type="ECO:0000259" key="7">
    <source>
        <dbReference type="PROSITE" id="PS50930"/>
    </source>
</evidence>
<dbReference type="Proteomes" id="UP000309117">
    <property type="component" value="Unassembled WGS sequence"/>
</dbReference>
<dbReference type="PROSITE" id="PS50930">
    <property type="entry name" value="HTH_LYTTR"/>
    <property type="match status" value="1"/>
</dbReference>
<evidence type="ECO:0000256" key="2">
    <source>
        <dbReference type="ARBA" id="ARBA00023012"/>
    </source>
</evidence>
<dbReference type="PANTHER" id="PTHR37299">
    <property type="entry name" value="TRANSCRIPTIONAL REGULATOR-RELATED"/>
    <property type="match status" value="1"/>
</dbReference>
<keyword evidence="2" id="KW-0902">Two-component regulatory system</keyword>
<evidence type="ECO:0000313" key="9">
    <source>
        <dbReference type="Proteomes" id="UP000309117"/>
    </source>
</evidence>
<keyword evidence="5" id="KW-0597">Phosphoprotein</keyword>
<keyword evidence="3" id="KW-0010">Activator</keyword>
<evidence type="ECO:0000259" key="6">
    <source>
        <dbReference type="PROSITE" id="PS50110"/>
    </source>
</evidence>